<gene>
    <name evidence="1" type="ORF">MUK42_30279</name>
</gene>
<evidence type="ECO:0000313" key="2">
    <source>
        <dbReference type="Proteomes" id="UP001055439"/>
    </source>
</evidence>
<proteinExistence type="predicted"/>
<protein>
    <submittedName>
        <fullName evidence="1">Uncharacterized protein</fullName>
    </submittedName>
</protein>
<dbReference type="Proteomes" id="UP001055439">
    <property type="component" value="Chromosome 3"/>
</dbReference>
<accession>A0A9E7FAT6</accession>
<evidence type="ECO:0000313" key="1">
    <source>
        <dbReference type="EMBL" id="URD91901.1"/>
    </source>
</evidence>
<organism evidence="1 2">
    <name type="scientific">Musa troglodytarum</name>
    <name type="common">fe'i banana</name>
    <dbReference type="NCBI Taxonomy" id="320322"/>
    <lineage>
        <taxon>Eukaryota</taxon>
        <taxon>Viridiplantae</taxon>
        <taxon>Streptophyta</taxon>
        <taxon>Embryophyta</taxon>
        <taxon>Tracheophyta</taxon>
        <taxon>Spermatophyta</taxon>
        <taxon>Magnoliopsida</taxon>
        <taxon>Liliopsida</taxon>
        <taxon>Zingiberales</taxon>
        <taxon>Musaceae</taxon>
        <taxon>Musa</taxon>
    </lineage>
</organism>
<reference evidence="1" key="1">
    <citation type="submission" date="2022-05" db="EMBL/GenBank/DDBJ databases">
        <title>The Musa troglodytarum L. genome provides insights into the mechanism of non-climacteric behaviour and enrichment of carotenoids.</title>
        <authorList>
            <person name="Wang J."/>
        </authorList>
    </citation>
    <scope>NUCLEOTIDE SEQUENCE</scope>
    <source>
        <tissue evidence="1">Leaf</tissue>
    </source>
</reference>
<name>A0A9E7FAT6_9LILI</name>
<dbReference type="EMBL" id="CP097505">
    <property type="protein sequence ID" value="URD91901.1"/>
    <property type="molecule type" value="Genomic_DNA"/>
</dbReference>
<sequence length="149" mass="17407">MYPSIAEEVVVLSLDDGRSCTWKHQRRRELHTKARPSDPSVDGGSFGLVSWRWWRRQRRRRLRMNEHPSDASLKRVAWLRLEVLRPRLALPCLTRVPRSFKMGGTSLRQQLHNLQEDLGVSHVTTYQTQGIDLNLELQTFSMYGSNKIP</sequence>
<keyword evidence="2" id="KW-1185">Reference proteome</keyword>
<dbReference type="AlphaFoldDB" id="A0A9E7FAT6"/>